<evidence type="ECO:0000313" key="5">
    <source>
        <dbReference type="EMBL" id="PXV63811.1"/>
    </source>
</evidence>
<organism evidence="5 6">
    <name type="scientific">Dysgonomonas alginatilytica</name>
    <dbReference type="NCBI Taxonomy" id="1605892"/>
    <lineage>
        <taxon>Bacteria</taxon>
        <taxon>Pseudomonadati</taxon>
        <taxon>Bacteroidota</taxon>
        <taxon>Bacteroidia</taxon>
        <taxon>Bacteroidales</taxon>
        <taxon>Dysgonomonadaceae</taxon>
        <taxon>Dysgonomonas</taxon>
    </lineage>
</organism>
<reference evidence="5 6" key="1">
    <citation type="submission" date="2018-03" db="EMBL/GenBank/DDBJ databases">
        <title>Genomic Encyclopedia of Archaeal and Bacterial Type Strains, Phase II (KMG-II): from individual species to whole genera.</title>
        <authorList>
            <person name="Goeker M."/>
        </authorList>
    </citation>
    <scope>NUCLEOTIDE SEQUENCE [LARGE SCALE GENOMIC DNA]</scope>
    <source>
        <strain evidence="5 6">DSM 100214</strain>
    </source>
</reference>
<gene>
    <name evidence="5" type="ORF">CLV62_11260</name>
</gene>
<keyword evidence="3" id="KW-0378">Hydrolase</keyword>
<dbReference type="InterPro" id="IPR007346">
    <property type="entry name" value="Endonuclease-I"/>
</dbReference>
<evidence type="ECO:0000256" key="1">
    <source>
        <dbReference type="ARBA" id="ARBA00006429"/>
    </source>
</evidence>
<accession>A0A2V3PQE8</accession>
<feature type="transmembrane region" description="Helical" evidence="4">
    <location>
        <begin position="21"/>
        <end position="44"/>
    </location>
</feature>
<evidence type="ECO:0000256" key="2">
    <source>
        <dbReference type="ARBA" id="ARBA00022722"/>
    </source>
</evidence>
<dbReference type="PANTHER" id="PTHR33607:SF2">
    <property type="entry name" value="ENDONUCLEASE-1"/>
    <property type="match status" value="1"/>
</dbReference>
<dbReference type="GO" id="GO:0004519">
    <property type="term" value="F:endonuclease activity"/>
    <property type="evidence" value="ECO:0007669"/>
    <property type="project" value="UniProtKB-KW"/>
</dbReference>
<keyword evidence="4" id="KW-1133">Transmembrane helix</keyword>
<dbReference type="OrthoDB" id="9770276at2"/>
<dbReference type="SUPFAM" id="SSF54060">
    <property type="entry name" value="His-Me finger endonucleases"/>
    <property type="match status" value="1"/>
</dbReference>
<dbReference type="RefSeq" id="WP_110310777.1">
    <property type="nucleotide sequence ID" value="NZ_QICL01000012.1"/>
</dbReference>
<keyword evidence="5" id="KW-0255">Endonuclease</keyword>
<evidence type="ECO:0000313" key="6">
    <source>
        <dbReference type="Proteomes" id="UP000247973"/>
    </source>
</evidence>
<keyword evidence="4" id="KW-0472">Membrane</keyword>
<dbReference type="GO" id="GO:0016787">
    <property type="term" value="F:hydrolase activity"/>
    <property type="evidence" value="ECO:0007669"/>
    <property type="project" value="UniProtKB-KW"/>
</dbReference>
<keyword evidence="6" id="KW-1185">Reference proteome</keyword>
<name>A0A2V3PQE8_9BACT</name>
<proteinExistence type="inferred from homology"/>
<evidence type="ECO:0000256" key="3">
    <source>
        <dbReference type="ARBA" id="ARBA00022801"/>
    </source>
</evidence>
<comment type="similarity">
    <text evidence="1">Belongs to the EndA/NucM nuclease family.</text>
</comment>
<keyword evidence="2" id="KW-0540">Nuclease</keyword>
<dbReference type="AlphaFoldDB" id="A0A2V3PQE8"/>
<dbReference type="InterPro" id="IPR044925">
    <property type="entry name" value="His-Me_finger_sf"/>
</dbReference>
<dbReference type="Proteomes" id="UP000247973">
    <property type="component" value="Unassembled WGS sequence"/>
</dbReference>
<comment type="caution">
    <text evidence="5">The sequence shown here is derived from an EMBL/GenBank/DDBJ whole genome shotgun (WGS) entry which is preliminary data.</text>
</comment>
<sequence>MAKKRKKKKGRSKGSGFGKKLLWAIPVIIAIASLFIKDISIGYYDRANGLSGAALKTAMHDIIRDHEYLDFDESTTARYWWDNYFKKTDWCSDGYFLDMYSNEKHTTYVGGNVQNREHCMPRSWWGKRDKYSSYDANGDLHNIFPSDYSANAAKSNLPLGEVGITKFDNGVSKVGNNTYPNGHRGQVFEPADEYKGDFARVYFYMLTCYEDYSYDWKDDAKKSMLQAETYPGLQPWALEMLIKWNNEDPVSDKEIARNNEVYKLQGNRNPFVDCPQLVNHIWGESKDQPFVISENDKINRQPQMKDFIYSYMEEAGAIAGSIIYKIRK</sequence>
<dbReference type="PANTHER" id="PTHR33607">
    <property type="entry name" value="ENDONUCLEASE-1"/>
    <property type="match status" value="1"/>
</dbReference>
<dbReference type="Pfam" id="PF04231">
    <property type="entry name" value="Endonuclease_1"/>
    <property type="match status" value="1"/>
</dbReference>
<evidence type="ECO:0000256" key="4">
    <source>
        <dbReference type="SAM" id="Phobius"/>
    </source>
</evidence>
<keyword evidence="4" id="KW-0812">Transmembrane</keyword>
<dbReference type="EMBL" id="QICL01000012">
    <property type="protein sequence ID" value="PXV63811.1"/>
    <property type="molecule type" value="Genomic_DNA"/>
</dbReference>
<protein>
    <submittedName>
        <fullName evidence="5">Endonuclease I</fullName>
    </submittedName>
</protein>